<comment type="caution">
    <text evidence="2">The sequence shown here is derived from an EMBL/GenBank/DDBJ whole genome shotgun (WGS) entry which is preliminary data.</text>
</comment>
<evidence type="ECO:0000313" key="2">
    <source>
        <dbReference type="EMBL" id="RDS80847.1"/>
    </source>
</evidence>
<dbReference type="Proteomes" id="UP000254258">
    <property type="component" value="Unassembled WGS sequence"/>
</dbReference>
<dbReference type="AlphaFoldDB" id="A0A370WXU1"/>
<gene>
    <name evidence="2" type="ORF">DWU98_12945</name>
</gene>
<dbReference type="RefSeq" id="WP_115495991.1">
    <property type="nucleotide sequence ID" value="NZ_QRBE01000007.1"/>
</dbReference>
<name>A0A370WXU1_9GAMM</name>
<keyword evidence="3" id="KW-1185">Reference proteome</keyword>
<evidence type="ECO:0000313" key="3">
    <source>
        <dbReference type="Proteomes" id="UP000254258"/>
    </source>
</evidence>
<accession>A0A370WXU1</accession>
<organism evidence="2 3">
    <name type="scientific">Dyella monticola</name>
    <dbReference type="NCBI Taxonomy" id="1927958"/>
    <lineage>
        <taxon>Bacteria</taxon>
        <taxon>Pseudomonadati</taxon>
        <taxon>Pseudomonadota</taxon>
        <taxon>Gammaproteobacteria</taxon>
        <taxon>Lysobacterales</taxon>
        <taxon>Rhodanobacteraceae</taxon>
        <taxon>Dyella</taxon>
    </lineage>
</organism>
<dbReference type="EMBL" id="QRBE01000007">
    <property type="protein sequence ID" value="RDS80847.1"/>
    <property type="molecule type" value="Genomic_DNA"/>
</dbReference>
<evidence type="ECO:0000256" key="1">
    <source>
        <dbReference type="SAM" id="MobiDB-lite"/>
    </source>
</evidence>
<sequence length="72" mass="7843">MSKSPAMKNVRRASASEAKKIEAGGKRLPGGVMSAKAAKDLDVLLSAEYAQSRMQIIERSLSEAVRLLRQKK</sequence>
<protein>
    <submittedName>
        <fullName evidence="2">Uncharacterized protein</fullName>
    </submittedName>
</protein>
<feature type="region of interest" description="Disordered" evidence="1">
    <location>
        <begin position="1"/>
        <end position="26"/>
    </location>
</feature>
<reference evidence="2 3" key="1">
    <citation type="submission" date="2018-07" db="EMBL/GenBank/DDBJ databases">
        <title>Dyella monticola sp. nov. and Dyella psychrodurans sp. nov. isolated from monsoon evergreen broad-leaved forest soil of Dinghu Mountain, China.</title>
        <authorList>
            <person name="Gao Z."/>
            <person name="Qiu L."/>
        </authorList>
    </citation>
    <scope>NUCLEOTIDE SEQUENCE [LARGE SCALE GENOMIC DNA]</scope>
    <source>
        <strain evidence="2 3">4G-K06</strain>
    </source>
</reference>
<proteinExistence type="predicted"/>